<evidence type="ECO:0000259" key="6">
    <source>
        <dbReference type="PROSITE" id="PS50801"/>
    </source>
</evidence>
<organism evidence="7 8">
    <name type="scientific">Sphaerotilus mobilis</name>
    <dbReference type="NCBI Taxonomy" id="47994"/>
    <lineage>
        <taxon>Bacteria</taxon>
        <taxon>Pseudomonadati</taxon>
        <taxon>Pseudomonadota</taxon>
        <taxon>Betaproteobacteria</taxon>
        <taxon>Burkholderiales</taxon>
        <taxon>Sphaerotilaceae</taxon>
        <taxon>Sphaerotilus</taxon>
    </lineage>
</organism>
<dbReference type="Proteomes" id="UP000293433">
    <property type="component" value="Unassembled WGS sequence"/>
</dbReference>
<feature type="transmembrane region" description="Helical" evidence="5">
    <location>
        <begin position="102"/>
        <end position="124"/>
    </location>
</feature>
<evidence type="ECO:0000313" key="7">
    <source>
        <dbReference type="EMBL" id="RZS56935.1"/>
    </source>
</evidence>
<dbReference type="SUPFAM" id="SSF52091">
    <property type="entry name" value="SpoIIaa-like"/>
    <property type="match status" value="1"/>
</dbReference>
<feature type="transmembrane region" description="Helical" evidence="5">
    <location>
        <begin position="174"/>
        <end position="198"/>
    </location>
</feature>
<gene>
    <name evidence="7" type="ORF">EV685_1491</name>
</gene>
<dbReference type="Gene3D" id="3.30.750.24">
    <property type="entry name" value="STAS domain"/>
    <property type="match status" value="1"/>
</dbReference>
<feature type="transmembrane region" description="Helical" evidence="5">
    <location>
        <begin position="219"/>
        <end position="239"/>
    </location>
</feature>
<feature type="transmembrane region" description="Helical" evidence="5">
    <location>
        <begin position="375"/>
        <end position="395"/>
    </location>
</feature>
<feature type="transmembrane region" description="Helical" evidence="5">
    <location>
        <begin position="401"/>
        <end position="430"/>
    </location>
</feature>
<dbReference type="NCBIfam" id="TIGR00815">
    <property type="entry name" value="sulP"/>
    <property type="match status" value="1"/>
</dbReference>
<feature type="domain" description="STAS" evidence="6">
    <location>
        <begin position="456"/>
        <end position="569"/>
    </location>
</feature>
<feature type="transmembrane region" description="Helical" evidence="5">
    <location>
        <begin position="136"/>
        <end position="154"/>
    </location>
</feature>
<feature type="transmembrane region" description="Helical" evidence="5">
    <location>
        <begin position="308"/>
        <end position="326"/>
    </location>
</feature>
<evidence type="ECO:0000313" key="8">
    <source>
        <dbReference type="Proteomes" id="UP000293433"/>
    </source>
</evidence>
<reference evidence="7 8" key="1">
    <citation type="submission" date="2019-02" db="EMBL/GenBank/DDBJ databases">
        <title>Genomic Encyclopedia of Type Strains, Phase IV (KMG-IV): sequencing the most valuable type-strain genomes for metagenomic binning, comparative biology and taxonomic classification.</title>
        <authorList>
            <person name="Goeker M."/>
        </authorList>
    </citation>
    <scope>NUCLEOTIDE SEQUENCE [LARGE SCALE GENOMIC DNA]</scope>
    <source>
        <strain evidence="7 8">DSM 10617</strain>
    </source>
</reference>
<dbReference type="InterPro" id="IPR002645">
    <property type="entry name" value="STAS_dom"/>
</dbReference>
<feature type="transmembrane region" description="Helical" evidence="5">
    <location>
        <begin position="21"/>
        <end position="40"/>
    </location>
</feature>
<evidence type="ECO:0000256" key="2">
    <source>
        <dbReference type="ARBA" id="ARBA00022692"/>
    </source>
</evidence>
<sequence length="575" mass="60274">MSWLPTLPILDWGRRYDRATLVSDGVAALIVTIMLIPQSLAYALLAGLPAEVGLYASVAPLLLYALLGTSSALAVGPVAVASLMTATAIGGLGSSFAVGTPAYWQAAITLAFVSGLMLLAMGLFKLGFLANFLSHSVISGFISASALIIAASQMKTLMGVSASGHDLLELLTALVAQAPHTHLLTLGIGVAAMVWLFWTRRQLKPLLRRWGLGPLLADVVAKAGPVAAIAVTTGLTWALDWQQSGVKVVGSIPQGLPPLTLPSLDMALWRELAMPALLIGVVGFVESVSVGQTLAAKRRERITPDQELVALGASNVGAALTGGFPVTGGFSRSVVNFDAGARTPAAGVYTAVGILLASLLLTPALYFLPQATLAATIVVAVLSLVDLGILARTWAYSKADFAAVAATLLATLATGVETGLMVGVGVSLALHLWRSSRPHIAEVGLVPGTEHYRNVQRHAVRTSERLVSLRVDESLYFANARVLEDRINDAVAQHPAMVHLVLQCSAINDIDASALESLEAIAHRLKEAGIALSLSEVKGPVMDRLQTTHFLKDQVHSVHLTHHQAVMALAPETLG</sequence>
<comment type="subcellular location">
    <subcellularLocation>
        <location evidence="1">Membrane</location>
        <topology evidence="1">Multi-pass membrane protein</topology>
    </subcellularLocation>
</comment>
<evidence type="ECO:0000256" key="3">
    <source>
        <dbReference type="ARBA" id="ARBA00022989"/>
    </source>
</evidence>
<dbReference type="EMBL" id="SGWV01000008">
    <property type="protein sequence ID" value="RZS56935.1"/>
    <property type="molecule type" value="Genomic_DNA"/>
</dbReference>
<dbReference type="GO" id="GO:0055085">
    <property type="term" value="P:transmembrane transport"/>
    <property type="evidence" value="ECO:0007669"/>
    <property type="project" value="InterPro"/>
</dbReference>
<accession>A0A4Q7LQ51</accession>
<evidence type="ECO:0000256" key="5">
    <source>
        <dbReference type="SAM" id="Phobius"/>
    </source>
</evidence>
<name>A0A4Q7LQ51_9BURK</name>
<feature type="transmembrane region" description="Helical" evidence="5">
    <location>
        <begin position="272"/>
        <end position="296"/>
    </location>
</feature>
<evidence type="ECO:0000256" key="4">
    <source>
        <dbReference type="ARBA" id="ARBA00023136"/>
    </source>
</evidence>
<keyword evidence="8" id="KW-1185">Reference proteome</keyword>
<dbReference type="InterPro" id="IPR001902">
    <property type="entry name" value="SLC26A/SulP_fam"/>
</dbReference>
<dbReference type="Pfam" id="PF01740">
    <property type="entry name" value="STAS"/>
    <property type="match status" value="1"/>
</dbReference>
<comment type="caution">
    <text evidence="7">The sequence shown here is derived from an EMBL/GenBank/DDBJ whole genome shotgun (WGS) entry which is preliminary data.</text>
</comment>
<evidence type="ECO:0000256" key="1">
    <source>
        <dbReference type="ARBA" id="ARBA00004141"/>
    </source>
</evidence>
<dbReference type="InterPro" id="IPR036513">
    <property type="entry name" value="STAS_dom_sf"/>
</dbReference>
<dbReference type="CDD" id="cd07042">
    <property type="entry name" value="STAS_SulP_like_sulfate_transporter"/>
    <property type="match status" value="1"/>
</dbReference>
<keyword evidence="3 5" id="KW-1133">Transmembrane helix</keyword>
<dbReference type="GO" id="GO:0016020">
    <property type="term" value="C:membrane"/>
    <property type="evidence" value="ECO:0007669"/>
    <property type="project" value="UniProtKB-SubCell"/>
</dbReference>
<keyword evidence="4 5" id="KW-0472">Membrane</keyword>
<dbReference type="InterPro" id="IPR011547">
    <property type="entry name" value="SLC26A/SulP_dom"/>
</dbReference>
<dbReference type="RefSeq" id="WP_242615470.1">
    <property type="nucleotide sequence ID" value="NZ_SGWV01000008.1"/>
</dbReference>
<feature type="transmembrane region" description="Helical" evidence="5">
    <location>
        <begin position="346"/>
        <end position="368"/>
    </location>
</feature>
<dbReference type="PANTHER" id="PTHR11814">
    <property type="entry name" value="SULFATE TRANSPORTER"/>
    <property type="match status" value="1"/>
</dbReference>
<dbReference type="PROSITE" id="PS50801">
    <property type="entry name" value="STAS"/>
    <property type="match status" value="1"/>
</dbReference>
<proteinExistence type="predicted"/>
<protein>
    <submittedName>
        <fullName evidence="7">SulP family sulfate permease</fullName>
    </submittedName>
</protein>
<keyword evidence="2 5" id="KW-0812">Transmembrane</keyword>
<dbReference type="AlphaFoldDB" id="A0A4Q7LQ51"/>
<dbReference type="Pfam" id="PF00916">
    <property type="entry name" value="Sulfate_transp"/>
    <property type="match status" value="1"/>
</dbReference>